<evidence type="ECO:0000256" key="10">
    <source>
        <dbReference type="ARBA" id="ARBA00022989"/>
    </source>
</evidence>
<dbReference type="Pfam" id="PF08122">
    <property type="entry name" value="NDUF_B12"/>
    <property type="match status" value="1"/>
</dbReference>
<evidence type="ECO:0000256" key="2">
    <source>
        <dbReference type="ARBA" id="ARBA00004298"/>
    </source>
</evidence>
<evidence type="ECO:0000256" key="6">
    <source>
        <dbReference type="ARBA" id="ARBA00022660"/>
    </source>
</evidence>
<accession>A0ABD3V0U5</accession>
<dbReference type="AlphaFoldDB" id="A0ABD3V0U5"/>
<evidence type="ECO:0000256" key="9">
    <source>
        <dbReference type="ARBA" id="ARBA00022982"/>
    </source>
</evidence>
<keyword evidence="8" id="KW-0999">Mitochondrion inner membrane</keyword>
<gene>
    <name evidence="15" type="ORF">ACJMK2_013874</name>
</gene>
<evidence type="ECO:0000313" key="16">
    <source>
        <dbReference type="Proteomes" id="UP001634394"/>
    </source>
</evidence>
<dbReference type="PANTHER" id="PTHR15082:SF2">
    <property type="entry name" value="NADH DEHYDROGENASE [UBIQUINONE] 1 BETA SUBCOMPLEX SUBUNIT 3"/>
    <property type="match status" value="1"/>
</dbReference>
<comment type="similarity">
    <text evidence="3">Belongs to the complex I NDUFB3 subunit family.</text>
</comment>
<evidence type="ECO:0000313" key="15">
    <source>
        <dbReference type="EMBL" id="KAL3854611.1"/>
    </source>
</evidence>
<keyword evidence="16" id="KW-1185">Reference proteome</keyword>
<evidence type="ECO:0000256" key="13">
    <source>
        <dbReference type="ARBA" id="ARBA00030217"/>
    </source>
</evidence>
<name>A0ABD3V0U5_SINWO</name>
<evidence type="ECO:0000256" key="3">
    <source>
        <dbReference type="ARBA" id="ARBA00005667"/>
    </source>
</evidence>
<dbReference type="InterPro" id="IPR012576">
    <property type="entry name" value="NDUFB3"/>
</dbReference>
<dbReference type="PANTHER" id="PTHR15082">
    <property type="entry name" value="NADH-UBIQUINONE OXIDOREDUCTASE B12 SUBUNIT"/>
    <property type="match status" value="1"/>
</dbReference>
<dbReference type="Proteomes" id="UP001634394">
    <property type="component" value="Unassembled WGS sequence"/>
</dbReference>
<evidence type="ECO:0000256" key="8">
    <source>
        <dbReference type="ARBA" id="ARBA00022792"/>
    </source>
</evidence>
<evidence type="ECO:0000256" key="7">
    <source>
        <dbReference type="ARBA" id="ARBA00022692"/>
    </source>
</evidence>
<keyword evidence="9" id="KW-0249">Electron transport</keyword>
<comment type="function">
    <text evidence="1">Accessory subunit of the mitochondrial membrane respiratory chain NADH dehydrogenase (Complex I), that is believed not to be involved in catalysis. Complex I functions in the transfer of electrons from NADH to the respiratory chain. The immediate electron acceptor for the enzyme is believed to be ubiquinone.</text>
</comment>
<protein>
    <recommendedName>
        <fullName evidence="4">NADH dehydrogenase [ubiquinone] 1 beta subcomplex subunit 3</fullName>
    </recommendedName>
    <alternativeName>
        <fullName evidence="13">Complex I-B12</fullName>
    </alternativeName>
    <alternativeName>
        <fullName evidence="14">NADH-ubiquinone oxidoreductase B12 subunit</fullName>
    </alternativeName>
</protein>
<evidence type="ECO:0000256" key="11">
    <source>
        <dbReference type="ARBA" id="ARBA00023128"/>
    </source>
</evidence>
<keyword evidence="7" id="KW-0812">Transmembrane</keyword>
<reference evidence="15 16" key="1">
    <citation type="submission" date="2024-11" db="EMBL/GenBank/DDBJ databases">
        <title>Chromosome-level genome assembly of the freshwater bivalve Anodonta woodiana.</title>
        <authorList>
            <person name="Chen X."/>
        </authorList>
    </citation>
    <scope>NUCLEOTIDE SEQUENCE [LARGE SCALE GENOMIC DNA]</scope>
    <source>
        <strain evidence="15">MN2024</strain>
        <tissue evidence="15">Gills</tissue>
    </source>
</reference>
<evidence type="ECO:0000256" key="5">
    <source>
        <dbReference type="ARBA" id="ARBA00022448"/>
    </source>
</evidence>
<evidence type="ECO:0000256" key="1">
    <source>
        <dbReference type="ARBA" id="ARBA00003195"/>
    </source>
</evidence>
<evidence type="ECO:0000256" key="12">
    <source>
        <dbReference type="ARBA" id="ARBA00023136"/>
    </source>
</evidence>
<keyword evidence="10" id="KW-1133">Transmembrane helix</keyword>
<proteinExistence type="inferred from homology"/>
<keyword evidence="6" id="KW-0679">Respiratory chain</keyword>
<keyword evidence="12" id="KW-0472">Membrane</keyword>
<evidence type="ECO:0000256" key="4">
    <source>
        <dbReference type="ARBA" id="ARBA00018680"/>
    </source>
</evidence>
<dbReference type="EMBL" id="JBJQND010000014">
    <property type="protein sequence ID" value="KAL3854611.1"/>
    <property type="molecule type" value="Genomic_DNA"/>
</dbReference>
<keyword evidence="5" id="KW-0813">Transport</keyword>
<dbReference type="GO" id="GO:0005743">
    <property type="term" value="C:mitochondrial inner membrane"/>
    <property type="evidence" value="ECO:0007669"/>
    <property type="project" value="UniProtKB-SubCell"/>
</dbReference>
<keyword evidence="11" id="KW-0496">Mitochondrion</keyword>
<comment type="caution">
    <text evidence="15">The sequence shown here is derived from an EMBL/GenBank/DDBJ whole genome shotgun (WGS) entry which is preliminary data.</text>
</comment>
<organism evidence="15 16">
    <name type="scientific">Sinanodonta woodiana</name>
    <name type="common">Chinese pond mussel</name>
    <name type="synonym">Anodonta woodiana</name>
    <dbReference type="NCBI Taxonomy" id="1069815"/>
    <lineage>
        <taxon>Eukaryota</taxon>
        <taxon>Metazoa</taxon>
        <taxon>Spiralia</taxon>
        <taxon>Lophotrochozoa</taxon>
        <taxon>Mollusca</taxon>
        <taxon>Bivalvia</taxon>
        <taxon>Autobranchia</taxon>
        <taxon>Heteroconchia</taxon>
        <taxon>Palaeoheterodonta</taxon>
        <taxon>Unionida</taxon>
        <taxon>Unionoidea</taxon>
        <taxon>Unionidae</taxon>
        <taxon>Unioninae</taxon>
        <taxon>Sinanodonta</taxon>
    </lineage>
</organism>
<comment type="subcellular location">
    <subcellularLocation>
        <location evidence="2">Mitochondrion inner membrane</location>
        <topology evidence="2">Single-pass membrane protein</topology>
        <orientation evidence="2">Matrix side</orientation>
    </subcellularLocation>
</comment>
<evidence type="ECO:0000256" key="14">
    <source>
        <dbReference type="ARBA" id="ARBA00032688"/>
    </source>
</evidence>
<sequence length="106" mass="12432">MGGGHHDHHTEMKIPDWRQYKVEGIKELEFLQKQLAARGLKDPWIRNEVWRYHPSHYSGPHKGLAKAFFRSFHWAFLAFAITVAVDKYVLKKEDGHHGSDHGKDHH</sequence>